<keyword evidence="4" id="KW-0961">Cell wall biogenesis/degradation</keyword>
<comment type="catalytic activity">
    <reaction evidence="1">
        <text>Hydrolyzes the link between N-acetylmuramoyl residues and L-amino acid residues in certain cell-wall glycopeptides.</text>
        <dbReference type="EC" id="3.5.1.28"/>
    </reaction>
</comment>
<dbReference type="GO" id="GO:0008745">
    <property type="term" value="F:N-acetylmuramoyl-L-alanine amidase activity"/>
    <property type="evidence" value="ECO:0007669"/>
    <property type="project" value="UniProtKB-EC"/>
</dbReference>
<evidence type="ECO:0000313" key="6">
    <source>
        <dbReference type="EMBL" id="KRN22402.1"/>
    </source>
</evidence>
<evidence type="ECO:0000256" key="3">
    <source>
        <dbReference type="ARBA" id="ARBA00022801"/>
    </source>
</evidence>
<dbReference type="InterPro" id="IPR036505">
    <property type="entry name" value="Amidase/PGRP_sf"/>
</dbReference>
<organism evidence="6 7">
    <name type="scientific">Secundilactobacillus similis DSM 23365 = JCM 2765</name>
    <dbReference type="NCBI Taxonomy" id="1423804"/>
    <lineage>
        <taxon>Bacteria</taxon>
        <taxon>Bacillati</taxon>
        <taxon>Bacillota</taxon>
        <taxon>Bacilli</taxon>
        <taxon>Lactobacillales</taxon>
        <taxon>Lactobacillaceae</taxon>
        <taxon>Secundilactobacillus</taxon>
    </lineage>
</organism>
<dbReference type="SUPFAM" id="SSF55846">
    <property type="entry name" value="N-acetylmuramoyl-L-alanine amidase-like"/>
    <property type="match status" value="1"/>
</dbReference>
<gene>
    <name evidence="6" type="ORF">FD14_GL000819</name>
</gene>
<proteinExistence type="predicted"/>
<protein>
    <recommendedName>
        <fullName evidence="2">N-acetylmuramoyl-L-alanine amidase</fullName>
        <ecNumber evidence="2">3.5.1.28</ecNumber>
    </recommendedName>
</protein>
<comment type="caution">
    <text evidence="6">The sequence shown here is derived from an EMBL/GenBank/DDBJ whole genome shotgun (WGS) entry which is preliminary data.</text>
</comment>
<dbReference type="EC" id="3.5.1.28" evidence="2"/>
<dbReference type="AlphaFoldDB" id="A0A0R2F1B0"/>
<dbReference type="FunFam" id="3.40.80.10:FF:000006">
    <property type="entry name" value="N-acetylmuramoyl-L-alanine amidase"/>
    <property type="match status" value="1"/>
</dbReference>
<dbReference type="OrthoDB" id="66275at2"/>
<accession>A0A0R2F1B0</accession>
<keyword evidence="3" id="KW-0378">Hydrolase</keyword>
<dbReference type="GO" id="GO:0009254">
    <property type="term" value="P:peptidoglycan turnover"/>
    <property type="evidence" value="ECO:0007669"/>
    <property type="project" value="TreeGrafter"/>
</dbReference>
<dbReference type="GO" id="GO:0009253">
    <property type="term" value="P:peptidoglycan catabolic process"/>
    <property type="evidence" value="ECO:0007669"/>
    <property type="project" value="InterPro"/>
</dbReference>
<dbReference type="PANTHER" id="PTHR30417:SF1">
    <property type="entry name" value="N-ACETYLMURAMOYL-L-ALANINE AMIDASE AMID"/>
    <property type="match status" value="1"/>
</dbReference>
<dbReference type="SMART" id="SM00644">
    <property type="entry name" value="Ami_2"/>
    <property type="match status" value="1"/>
</dbReference>
<dbReference type="RefSeq" id="WP_057151951.1">
    <property type="nucleotide sequence ID" value="NZ_AYZM01000096.1"/>
</dbReference>
<dbReference type="PATRIC" id="fig|1423804.4.peg.878"/>
<feature type="domain" description="N-acetylmuramoyl-L-alanine amidase" evidence="5">
    <location>
        <begin position="13"/>
        <end position="149"/>
    </location>
</feature>
<dbReference type="GO" id="GO:0071555">
    <property type="term" value="P:cell wall organization"/>
    <property type="evidence" value="ECO:0007669"/>
    <property type="project" value="UniProtKB-KW"/>
</dbReference>
<dbReference type="Proteomes" id="UP000051442">
    <property type="component" value="Unassembled WGS sequence"/>
</dbReference>
<evidence type="ECO:0000256" key="4">
    <source>
        <dbReference type="ARBA" id="ARBA00023316"/>
    </source>
</evidence>
<evidence type="ECO:0000313" key="7">
    <source>
        <dbReference type="Proteomes" id="UP000051442"/>
    </source>
</evidence>
<evidence type="ECO:0000259" key="5">
    <source>
        <dbReference type="SMART" id="SM00644"/>
    </source>
</evidence>
<dbReference type="Gene3D" id="3.40.80.10">
    <property type="entry name" value="Peptidoglycan recognition protein-like"/>
    <property type="match status" value="1"/>
</dbReference>
<dbReference type="Pfam" id="PF01510">
    <property type="entry name" value="Amidase_2"/>
    <property type="match status" value="1"/>
</dbReference>
<evidence type="ECO:0000256" key="1">
    <source>
        <dbReference type="ARBA" id="ARBA00001561"/>
    </source>
</evidence>
<sequence>MIRNRVPALVGNYTVADRPNDTALHYIVIHATELSYPETVTRFQTAHQVSAHAVLRGSDGLVTEMVAPKNIAWHAGNWDMNVRSLGIEQEAFEHDASSFTAPMLRSLAELILTWSRKYAIPLDRAHIIGHDNVPGRTSADQLAMHRDPGKLFDWQRLFDLLGIATPRIREPQVGAAVEVVANVTSVYVSPTTDSALIVPTDQPAWQHQVSFGQQFVCAAQQDGWTAIWYGGQIGWVKNPANQVLTQVPADIWQTDAEMTEIYGTTQPDAEPLTTVAAGEQYVIGQRLTGLQTSEVAGRFQAQPTVTQFNQIWFNHRLAYVRA</sequence>
<dbReference type="CDD" id="cd06583">
    <property type="entry name" value="PGRP"/>
    <property type="match status" value="1"/>
</dbReference>
<reference evidence="6 7" key="1">
    <citation type="journal article" date="2015" name="Genome Announc.">
        <title>Expanding the biotechnology potential of lactobacilli through comparative genomics of 213 strains and associated genera.</title>
        <authorList>
            <person name="Sun Z."/>
            <person name="Harris H.M."/>
            <person name="McCann A."/>
            <person name="Guo C."/>
            <person name="Argimon S."/>
            <person name="Zhang W."/>
            <person name="Yang X."/>
            <person name="Jeffery I.B."/>
            <person name="Cooney J.C."/>
            <person name="Kagawa T.F."/>
            <person name="Liu W."/>
            <person name="Song Y."/>
            <person name="Salvetti E."/>
            <person name="Wrobel A."/>
            <person name="Rasinkangas P."/>
            <person name="Parkhill J."/>
            <person name="Rea M.C."/>
            <person name="O'Sullivan O."/>
            <person name="Ritari J."/>
            <person name="Douillard F.P."/>
            <person name="Paul Ross R."/>
            <person name="Yang R."/>
            <person name="Briner A.E."/>
            <person name="Felis G.E."/>
            <person name="de Vos W.M."/>
            <person name="Barrangou R."/>
            <person name="Klaenhammer T.R."/>
            <person name="Caufield P.W."/>
            <person name="Cui Y."/>
            <person name="Zhang H."/>
            <person name="O'Toole P.W."/>
        </authorList>
    </citation>
    <scope>NUCLEOTIDE SEQUENCE [LARGE SCALE GENOMIC DNA]</scope>
    <source>
        <strain evidence="6 7">DSM 23365</strain>
    </source>
</reference>
<dbReference type="PANTHER" id="PTHR30417">
    <property type="entry name" value="N-ACETYLMURAMOYL-L-ALANINE AMIDASE AMID"/>
    <property type="match status" value="1"/>
</dbReference>
<dbReference type="STRING" id="1423804.FD14_GL000819"/>
<dbReference type="InterPro" id="IPR051206">
    <property type="entry name" value="NAMLAA_amidase_2"/>
</dbReference>
<name>A0A0R2F1B0_9LACO</name>
<dbReference type="InterPro" id="IPR002502">
    <property type="entry name" value="Amidase_domain"/>
</dbReference>
<keyword evidence="7" id="KW-1185">Reference proteome</keyword>
<evidence type="ECO:0000256" key="2">
    <source>
        <dbReference type="ARBA" id="ARBA00011901"/>
    </source>
</evidence>
<dbReference type="EMBL" id="AYZM01000096">
    <property type="protein sequence ID" value="KRN22402.1"/>
    <property type="molecule type" value="Genomic_DNA"/>
</dbReference>